<feature type="signal peptide" evidence="3">
    <location>
        <begin position="1"/>
        <end position="23"/>
    </location>
</feature>
<keyword evidence="3" id="KW-0732">Signal</keyword>
<keyword evidence="2" id="KW-0812">Transmembrane</keyword>
<dbReference type="AlphaFoldDB" id="A0A1B7MYU9"/>
<dbReference type="InParanoid" id="A0A1B7MYU9"/>
<feature type="chain" id="PRO_5008597679" evidence="3">
    <location>
        <begin position="24"/>
        <end position="664"/>
    </location>
</feature>
<evidence type="ECO:0000256" key="1">
    <source>
        <dbReference type="SAM" id="MobiDB-lite"/>
    </source>
</evidence>
<evidence type="ECO:0000313" key="5">
    <source>
        <dbReference type="Proteomes" id="UP000092154"/>
    </source>
</evidence>
<evidence type="ECO:0000256" key="2">
    <source>
        <dbReference type="SAM" id="Phobius"/>
    </source>
</evidence>
<dbReference type="EMBL" id="KV448332">
    <property type="protein sequence ID" value="OAX37775.1"/>
    <property type="molecule type" value="Genomic_DNA"/>
</dbReference>
<evidence type="ECO:0000256" key="3">
    <source>
        <dbReference type="SAM" id="SignalP"/>
    </source>
</evidence>
<keyword evidence="2" id="KW-0472">Membrane</keyword>
<accession>A0A1B7MYU9</accession>
<organism evidence="4 5">
    <name type="scientific">Rhizopogon vinicolor AM-OR11-026</name>
    <dbReference type="NCBI Taxonomy" id="1314800"/>
    <lineage>
        <taxon>Eukaryota</taxon>
        <taxon>Fungi</taxon>
        <taxon>Dikarya</taxon>
        <taxon>Basidiomycota</taxon>
        <taxon>Agaricomycotina</taxon>
        <taxon>Agaricomycetes</taxon>
        <taxon>Agaricomycetidae</taxon>
        <taxon>Boletales</taxon>
        <taxon>Suillineae</taxon>
        <taxon>Rhizopogonaceae</taxon>
        <taxon>Rhizopogon</taxon>
    </lineage>
</organism>
<proteinExistence type="predicted"/>
<sequence>MAFFAYHLLVLVSSLLLCTIASARPLSIPQSDDADPSIPWSLIIACLVSLLVLLALLAVKFVYIKRRRLTAIRSQSFRPASPYDISLNSSSSLQVKATHSPLLAFLVGYLGSPSRETGMESMLDKNSLNQGLTASFMYRLHRQSKQHSSKSYSVVCNSSKSVISQAHPSPTRMILSISSSAFSGEHSTEDATNFWPDPSTNLNMFTHSTKVWSRTTATVDPQRCSLLDDRSGQLGNFCEQFDTNCNNFRECFGDWTTTVVDHGPTSLRLVGVTDVTAVPYSFLSAFPPSSCVLSPLTGTRDSLQLSRSHSKLNRKPVPSLPPLPFYGLPGQEPSCIPLSDVPPSPRSRASIGSVSAVADQVPTQMSDNNPSLASNHAKVEAIPLVSPNLACTYTLGKSLPRASDPTDPLVFAVQKMTRTTKHKHSSTTRSRSGIIPCASPLRTVVFPEDMKDRKPTGDTSCDKENSAPCVSKTIDVGQILQSTKDASYRFYPLAPPSFPDIELASRRLNQPPNRLSSTRSVKSTKSITHSDVEGSLSDFSSLQTPRFDQVDEVDIGMLGLDRFHWSEEGEDIIQSHSSNIKNDSVAVVSFWEEGEWISENNQCSDIGIACLSHSSPCMKIGTSYESLAVVLLIRRALEVLKLERCPPLYRTTCINCQHEVLPIS</sequence>
<protein>
    <submittedName>
        <fullName evidence="4">Uncharacterized protein</fullName>
    </submittedName>
</protein>
<keyword evidence="2" id="KW-1133">Transmembrane helix</keyword>
<dbReference type="OrthoDB" id="2753667at2759"/>
<name>A0A1B7MYU9_9AGAM</name>
<evidence type="ECO:0000313" key="4">
    <source>
        <dbReference type="EMBL" id="OAX37775.1"/>
    </source>
</evidence>
<feature type="transmembrane region" description="Helical" evidence="2">
    <location>
        <begin position="39"/>
        <end position="63"/>
    </location>
</feature>
<gene>
    <name evidence="4" type="ORF">K503DRAFT_213933</name>
</gene>
<dbReference type="Proteomes" id="UP000092154">
    <property type="component" value="Unassembled WGS sequence"/>
</dbReference>
<reference evidence="4 5" key="1">
    <citation type="submission" date="2016-06" db="EMBL/GenBank/DDBJ databases">
        <title>Comparative genomics of the ectomycorrhizal sister species Rhizopogon vinicolor and Rhizopogon vesiculosus (Basidiomycota: Boletales) reveals a divergence of the mating type B locus.</title>
        <authorList>
            <consortium name="DOE Joint Genome Institute"/>
            <person name="Mujic A.B."/>
            <person name="Kuo A."/>
            <person name="Tritt A."/>
            <person name="Lipzen A."/>
            <person name="Chen C."/>
            <person name="Johnson J."/>
            <person name="Sharma A."/>
            <person name="Barry K."/>
            <person name="Grigoriev I.V."/>
            <person name="Spatafora J.W."/>
        </authorList>
    </citation>
    <scope>NUCLEOTIDE SEQUENCE [LARGE SCALE GENOMIC DNA]</scope>
    <source>
        <strain evidence="4 5">AM-OR11-026</strain>
    </source>
</reference>
<keyword evidence="5" id="KW-1185">Reference proteome</keyword>
<feature type="region of interest" description="Disordered" evidence="1">
    <location>
        <begin position="508"/>
        <end position="527"/>
    </location>
</feature>